<dbReference type="Proteomes" id="UP001177021">
    <property type="component" value="Unassembled WGS sequence"/>
</dbReference>
<evidence type="ECO:0000313" key="1">
    <source>
        <dbReference type="EMBL" id="CAJ2644529.1"/>
    </source>
</evidence>
<gene>
    <name evidence="1" type="ORF">MILVUS5_LOCUS13522</name>
</gene>
<reference evidence="1" key="1">
    <citation type="submission" date="2023-10" db="EMBL/GenBank/DDBJ databases">
        <authorList>
            <person name="Rodriguez Cubillos JULIANA M."/>
            <person name="De Vega J."/>
        </authorList>
    </citation>
    <scope>NUCLEOTIDE SEQUENCE</scope>
</reference>
<proteinExistence type="predicted"/>
<accession>A0ACB0JLL8</accession>
<organism evidence="1 2">
    <name type="scientific">Trifolium pratense</name>
    <name type="common">Red clover</name>
    <dbReference type="NCBI Taxonomy" id="57577"/>
    <lineage>
        <taxon>Eukaryota</taxon>
        <taxon>Viridiplantae</taxon>
        <taxon>Streptophyta</taxon>
        <taxon>Embryophyta</taxon>
        <taxon>Tracheophyta</taxon>
        <taxon>Spermatophyta</taxon>
        <taxon>Magnoliopsida</taxon>
        <taxon>eudicotyledons</taxon>
        <taxon>Gunneridae</taxon>
        <taxon>Pentapetalae</taxon>
        <taxon>rosids</taxon>
        <taxon>fabids</taxon>
        <taxon>Fabales</taxon>
        <taxon>Fabaceae</taxon>
        <taxon>Papilionoideae</taxon>
        <taxon>50 kb inversion clade</taxon>
        <taxon>NPAAA clade</taxon>
        <taxon>Hologalegina</taxon>
        <taxon>IRL clade</taxon>
        <taxon>Trifolieae</taxon>
        <taxon>Trifolium</taxon>
    </lineage>
</organism>
<protein>
    <submittedName>
        <fullName evidence="1">Uncharacterized protein</fullName>
    </submittedName>
</protein>
<sequence length="402" mass="46646">MDHQDREIVINRWFDLRRRAVAQLMCAIVYLYVRMSRKRKLSYSMSSERERVREEIMYRISNCETSRNLLRMSPQTFLRLCDMLEREGGLQATRWSSVEEQVAKTIYILTHNVKNREVKFWFRRSGETISRHFHQVLKAILELEEKFIVQPDGSTVPLEISSSSRFYPYFKDCVGAIDGTHIRVKVSAKDAPRYRGRKDYPTQNVLAACTFDLKFTYVLAGWEGSASDSRIIKNALTREDKLKIPQGKYYLVDAGFMLTSGLITPYRGVRYHLKEYSAKNPPQNYKELFNLRHASLRNAIERAFGVLKKRFEIISNSTEPNYGVKAQKLIIFACCILHNYLMSADPDEDLIAEVDVELANQNLSQENHQPSTSDRDEVALGGVIKNSVAHEIWLNYENKVFA</sequence>
<keyword evidence="2" id="KW-1185">Reference proteome</keyword>
<dbReference type="EMBL" id="CASHSV030000034">
    <property type="protein sequence ID" value="CAJ2644529.1"/>
    <property type="molecule type" value="Genomic_DNA"/>
</dbReference>
<name>A0ACB0JLL8_TRIPR</name>
<evidence type="ECO:0000313" key="2">
    <source>
        <dbReference type="Proteomes" id="UP001177021"/>
    </source>
</evidence>
<comment type="caution">
    <text evidence="1">The sequence shown here is derived from an EMBL/GenBank/DDBJ whole genome shotgun (WGS) entry which is preliminary data.</text>
</comment>